<feature type="transmembrane region" description="Helical" evidence="2">
    <location>
        <begin position="447"/>
        <end position="467"/>
    </location>
</feature>
<keyword evidence="2" id="KW-0812">Transmembrane</keyword>
<feature type="compositionally biased region" description="Basic and acidic residues" evidence="1">
    <location>
        <begin position="679"/>
        <end position="688"/>
    </location>
</feature>
<evidence type="ECO:0000313" key="5">
    <source>
        <dbReference type="Proteomes" id="UP000660262"/>
    </source>
</evidence>
<dbReference type="EMBL" id="BNJQ01000002">
    <property type="protein sequence ID" value="GHP01988.1"/>
    <property type="molecule type" value="Genomic_DNA"/>
</dbReference>
<dbReference type="PANTHER" id="PTHR23252">
    <property type="entry name" value="INTIMAL THICKNESS RECEPTOR-RELATED"/>
    <property type="match status" value="1"/>
</dbReference>
<dbReference type="Pfam" id="PF10192">
    <property type="entry name" value="GPR180-TMEM145_TM"/>
    <property type="match status" value="1"/>
</dbReference>
<feature type="transmembrane region" description="Helical" evidence="2">
    <location>
        <begin position="405"/>
        <end position="426"/>
    </location>
</feature>
<protein>
    <recommendedName>
        <fullName evidence="3">GPR180/TMEM145 transmembrane domain-containing protein</fullName>
    </recommendedName>
</protein>
<feature type="compositionally biased region" description="Acidic residues" evidence="1">
    <location>
        <begin position="792"/>
        <end position="805"/>
    </location>
</feature>
<evidence type="ECO:0000256" key="2">
    <source>
        <dbReference type="SAM" id="Phobius"/>
    </source>
</evidence>
<reference evidence="4" key="1">
    <citation type="submission" date="2020-10" db="EMBL/GenBank/DDBJ databases">
        <title>Unveiling of a novel bifunctional photoreceptor, Dualchrome1, isolated from a cosmopolitan green alga.</title>
        <authorList>
            <person name="Suzuki S."/>
            <person name="Kawachi M."/>
        </authorList>
    </citation>
    <scope>NUCLEOTIDE SEQUENCE</scope>
    <source>
        <strain evidence="4">NIES 2893</strain>
    </source>
</reference>
<feature type="transmembrane region" description="Helical" evidence="2">
    <location>
        <begin position="551"/>
        <end position="570"/>
    </location>
</feature>
<proteinExistence type="predicted"/>
<dbReference type="GO" id="GO:0019236">
    <property type="term" value="P:response to pheromone"/>
    <property type="evidence" value="ECO:0007669"/>
    <property type="project" value="InterPro"/>
</dbReference>
<dbReference type="InterPro" id="IPR047831">
    <property type="entry name" value="GPR180/TMEM145"/>
</dbReference>
<dbReference type="AlphaFoldDB" id="A0A830H5V5"/>
<evidence type="ECO:0000313" key="4">
    <source>
        <dbReference type="EMBL" id="GHP01988.1"/>
    </source>
</evidence>
<dbReference type="GO" id="GO:0007186">
    <property type="term" value="P:G protein-coupled receptor signaling pathway"/>
    <property type="evidence" value="ECO:0007669"/>
    <property type="project" value="InterPro"/>
</dbReference>
<name>A0A830H5V5_9CHLO</name>
<dbReference type="InterPro" id="IPR019336">
    <property type="entry name" value="GPR180/TMEM145_TM"/>
</dbReference>
<feature type="transmembrane region" description="Helical" evidence="2">
    <location>
        <begin position="374"/>
        <end position="393"/>
    </location>
</feature>
<keyword evidence="2" id="KW-1133">Transmembrane helix</keyword>
<feature type="compositionally biased region" description="Basic and acidic residues" evidence="1">
    <location>
        <begin position="767"/>
        <end position="791"/>
    </location>
</feature>
<gene>
    <name evidence="4" type="ORF">PPROV_000074400</name>
</gene>
<feature type="domain" description="GPR180/TMEM145 transmembrane" evidence="3">
    <location>
        <begin position="344"/>
        <end position="554"/>
    </location>
</feature>
<comment type="caution">
    <text evidence="4">The sequence shown here is derived from an EMBL/GenBank/DDBJ whole genome shotgun (WGS) entry which is preliminary data.</text>
</comment>
<evidence type="ECO:0000259" key="3">
    <source>
        <dbReference type="Pfam" id="PF10192"/>
    </source>
</evidence>
<accession>A0A830H5V5</accession>
<organism evidence="4 5">
    <name type="scientific">Pycnococcus provasolii</name>
    <dbReference type="NCBI Taxonomy" id="41880"/>
    <lineage>
        <taxon>Eukaryota</taxon>
        <taxon>Viridiplantae</taxon>
        <taxon>Chlorophyta</taxon>
        <taxon>Pseudoscourfieldiophyceae</taxon>
        <taxon>Pseudoscourfieldiales</taxon>
        <taxon>Pycnococcaceae</taxon>
        <taxon>Pycnococcus</taxon>
    </lineage>
</organism>
<dbReference type="OrthoDB" id="205745at2759"/>
<feature type="transmembrane region" description="Helical" evidence="2">
    <location>
        <begin position="482"/>
        <end position="499"/>
    </location>
</feature>
<feature type="compositionally biased region" description="Basic and acidic residues" evidence="1">
    <location>
        <begin position="713"/>
        <end position="759"/>
    </location>
</feature>
<evidence type="ECO:0000256" key="1">
    <source>
        <dbReference type="SAM" id="MobiDB-lite"/>
    </source>
</evidence>
<keyword evidence="5" id="KW-1185">Reference proteome</keyword>
<feature type="transmembrane region" description="Helical" evidence="2">
    <location>
        <begin position="340"/>
        <end position="362"/>
    </location>
</feature>
<sequence>MLTPHAWRRPRSGRRSVATTAELFSKLFCSAIVALLCIQRGVQARVEDGTLETMSSWTPLAQFCFLPTKKKDNIKGKLNVRLKFPASTRTSLAIYVRDEKATGESGDVDTWLNTHDSRKSCTERISKPTRLVLDAWKYPKVGGMKEYRSLLRPQDVNVDSTWSLSSEFVQQTLETVKNASASSVSSSDAKDIINRWLGENDSSSSGSALEVVNSWCDGDSTCSADSALNKVLGMTGSVMLFRNNKKVKVRTSINTDKSKTGSTNSTNLDVTVEEELFVYSKHATCVHVVATNCLTLKECPPPMQARCSGPTELSYYLRFTNGASFFTQHFSAEEMGLTEMAIVFFAFQVVVSAWSVVVAVLLGEIDRLHHTFKLLCFAVALRTAGTACELVHFTTYARTGLRPPGALFMMVLLNELSDLAFLIKGLMLAKGWTICVRKLSGPTRVKLGVFAVHYTATVVGLIVWAFYNNASPGFVSFHDSMPGYVLISLRAVAAVWFAYSVYNTMRKYGVKKRFYRKFSVVYLLYCMSMPVMVGFSHLARFDERPRLINGWQGSVSLAVQAILLFLYTPFMNNNKMLGVFSKVNSSFPFNQTTWEMESKSGTNSGNEPSILVTASGASKDMDEEAARTATLGNTGVIGRRAGASGTAEMDRRMLLRSRTLIDSARREIQRLEEFFDDMEGKKARRNQDEQDEEGEQDERRAGNNGSSRTSKISAKEEEKKKKKAKEEARMLDDAKEEKKAKEKKRKEEGGGDADKEKEGLFGALRVSSKERAEKDKRKEGDKPEKKSRGGDGDDGDGDGDREYEETIPMGLRAGAEAREGGGATTPNLRNVRLKPLEPLGGTTSASTPPLRPLRPTPLGSGDTSSGAGEGWLRKPLPSLKK</sequence>
<feature type="region of interest" description="Disordered" evidence="1">
    <location>
        <begin position="679"/>
        <end position="881"/>
    </location>
</feature>
<dbReference type="PANTHER" id="PTHR23252:SF24">
    <property type="entry name" value="TRANSMEMBRANE PROTEIN 145"/>
    <property type="match status" value="1"/>
</dbReference>
<keyword evidence="2" id="KW-0472">Membrane</keyword>
<feature type="compositionally biased region" description="Polar residues" evidence="1">
    <location>
        <begin position="703"/>
        <end position="712"/>
    </location>
</feature>
<feature type="transmembrane region" description="Helical" evidence="2">
    <location>
        <begin position="520"/>
        <end position="539"/>
    </location>
</feature>
<dbReference type="Proteomes" id="UP000660262">
    <property type="component" value="Unassembled WGS sequence"/>
</dbReference>